<feature type="transmembrane region" description="Helical" evidence="7">
    <location>
        <begin position="173"/>
        <end position="193"/>
    </location>
</feature>
<dbReference type="OrthoDB" id="370884at2759"/>
<evidence type="ECO:0000256" key="7">
    <source>
        <dbReference type="SAM" id="Phobius"/>
    </source>
</evidence>
<dbReference type="GO" id="GO:0005886">
    <property type="term" value="C:plasma membrane"/>
    <property type="evidence" value="ECO:0007669"/>
    <property type="project" value="UniProtKB-SubCell"/>
</dbReference>
<dbReference type="GO" id="GO:0031505">
    <property type="term" value="P:fungal-type cell wall organization"/>
    <property type="evidence" value="ECO:0007669"/>
    <property type="project" value="TreeGrafter"/>
</dbReference>
<keyword evidence="5 7" id="KW-1133">Transmembrane helix</keyword>
<dbReference type="Pfam" id="PF03142">
    <property type="entry name" value="Chitin_synth_2"/>
    <property type="match status" value="1"/>
</dbReference>
<reference evidence="9" key="2">
    <citation type="submission" date="2009-11" db="EMBL/GenBank/DDBJ databases">
        <title>The Genome Sequence of Allomyces macrogynus strain ATCC 38327.</title>
        <authorList>
            <consortium name="The Broad Institute Genome Sequencing Platform"/>
            <person name="Russ C."/>
            <person name="Cuomo C."/>
            <person name="Shea T."/>
            <person name="Young S.K."/>
            <person name="Zeng Q."/>
            <person name="Koehrsen M."/>
            <person name="Haas B."/>
            <person name="Borodovsky M."/>
            <person name="Guigo R."/>
            <person name="Alvarado L."/>
            <person name="Berlin A."/>
            <person name="Borenstein D."/>
            <person name="Chen Z."/>
            <person name="Engels R."/>
            <person name="Freedman E."/>
            <person name="Gellesch M."/>
            <person name="Goldberg J."/>
            <person name="Griggs A."/>
            <person name="Gujja S."/>
            <person name="Heiman D."/>
            <person name="Hepburn T."/>
            <person name="Howarth C."/>
            <person name="Jen D."/>
            <person name="Larson L."/>
            <person name="Lewis B."/>
            <person name="Mehta T."/>
            <person name="Park D."/>
            <person name="Pearson M."/>
            <person name="Roberts A."/>
            <person name="Saif S."/>
            <person name="Shenoy N."/>
            <person name="Sisk P."/>
            <person name="Stolte C."/>
            <person name="Sykes S."/>
            <person name="Walk T."/>
            <person name="White J."/>
            <person name="Yandava C."/>
            <person name="Burger G."/>
            <person name="Gray M.W."/>
            <person name="Holland P.W.H."/>
            <person name="King N."/>
            <person name="Lang F.B.F."/>
            <person name="Roger A.J."/>
            <person name="Ruiz-Trillo I."/>
            <person name="Lander E."/>
            <person name="Nusbaum C."/>
        </authorList>
    </citation>
    <scope>NUCLEOTIDE SEQUENCE [LARGE SCALE GENOMIC DNA]</scope>
    <source>
        <strain evidence="9">ATCC 38327</strain>
    </source>
</reference>
<dbReference type="InterPro" id="IPR004835">
    <property type="entry name" value="Chitin_synth"/>
</dbReference>
<keyword evidence="6 7" id="KW-0472">Membrane</keyword>
<sequence>MSTVATTGRRVSAPSTPVMAATTIAQRVSAPSTPVMAATAIGHRASTPAMSPATTAGHFVTTPALSATTAIPASDICSITDSDVWTGTEDGTTLYDVDYESDTTVESIYNMYYVVPNKGLPGLPDSAQRSRHLEYRKIWKVVARALTCFVPTSLLRWRGIKTKEEVIAWREKAAVFICVMSVYTLVGFLMIYLPWAQCVGKEEPSTFCSVFKWLSYSYSGLGGIFLLMSIVAALRTNWASTKYDDDPDAMLVMHIPCYSEDMYVLRKTIDSCVDSHYPADRKVLFIVVDGVVKGSANSKPTHEILLQDVLFHQLDPEEPATDCLYSSASETGIANNAARVFSGFYRRVPYVVVVKTGLVAERTSAKPGNRGKRDSQLIVYKFFHYVNYSTYGTQLFVKIDRHFRRLGLRATDAKYMLVADADTKIAPDGLSILVDRMENDPTLLGTCGETCVENKFDSFVAAGQTFEYWLTHAVLKAFEGFYSNVLVLSGCFTIYRLKFDDGTAAIIDARVLEDYSGAYQKTMHEHNLMTIGEDRYLSTLAIRYFAPKYKLQYFAAAKCTTTVPHTLSVLSSQRRRWTNSLIHCHLSLLANGPKQDTWLSRALLNMVMINELWMVFMLPLILPVGLFTSWWVLMGMLSSKVVLAITLTVFMLPCLLALMCAEFWMMLWWVPFTLMLPIFSIYIPLYSIWRMDDIKWGKTRV</sequence>
<dbReference type="eggNOG" id="KOG2571">
    <property type="taxonomic scope" value="Eukaryota"/>
</dbReference>
<dbReference type="EC" id="2.4.1.16" evidence="2"/>
<dbReference type="EMBL" id="GG745340">
    <property type="protein sequence ID" value="KNE62318.1"/>
    <property type="molecule type" value="Genomic_DNA"/>
</dbReference>
<protein>
    <recommendedName>
        <fullName evidence="2">chitin synthase</fullName>
        <ecNumber evidence="2">2.4.1.16</ecNumber>
    </recommendedName>
</protein>
<dbReference type="VEuPathDB" id="FungiDB:AMAG_07548"/>
<feature type="transmembrane region" description="Helical" evidence="7">
    <location>
        <begin position="213"/>
        <end position="234"/>
    </location>
</feature>
<dbReference type="GO" id="GO:0030428">
    <property type="term" value="C:cell septum"/>
    <property type="evidence" value="ECO:0007669"/>
    <property type="project" value="TreeGrafter"/>
</dbReference>
<evidence type="ECO:0000256" key="2">
    <source>
        <dbReference type="ARBA" id="ARBA00012543"/>
    </source>
</evidence>
<keyword evidence="3" id="KW-0328">Glycosyltransferase</keyword>
<dbReference type="Proteomes" id="UP000054350">
    <property type="component" value="Unassembled WGS sequence"/>
</dbReference>
<name>A0A0L0SII5_ALLM3</name>
<comment type="subcellular location">
    <subcellularLocation>
        <location evidence="1">Membrane</location>
        <topology evidence="1">Multi-pass membrane protein</topology>
    </subcellularLocation>
</comment>
<dbReference type="Gene3D" id="3.90.550.10">
    <property type="entry name" value="Spore Coat Polysaccharide Biosynthesis Protein SpsA, Chain A"/>
    <property type="match status" value="2"/>
</dbReference>
<proteinExistence type="predicted"/>
<evidence type="ECO:0000256" key="1">
    <source>
        <dbReference type="ARBA" id="ARBA00004141"/>
    </source>
</evidence>
<dbReference type="PANTHER" id="PTHR22914">
    <property type="entry name" value="CHITIN SYNTHASE"/>
    <property type="match status" value="1"/>
</dbReference>
<organism evidence="8 9">
    <name type="scientific">Allomyces macrogynus (strain ATCC 38327)</name>
    <name type="common">Allomyces javanicus var. macrogynus</name>
    <dbReference type="NCBI Taxonomy" id="578462"/>
    <lineage>
        <taxon>Eukaryota</taxon>
        <taxon>Fungi</taxon>
        <taxon>Fungi incertae sedis</taxon>
        <taxon>Blastocladiomycota</taxon>
        <taxon>Blastocladiomycetes</taxon>
        <taxon>Blastocladiales</taxon>
        <taxon>Blastocladiaceae</taxon>
        <taxon>Allomyces</taxon>
    </lineage>
</organism>
<dbReference type="PANTHER" id="PTHR22914:SF41">
    <property type="entry name" value="CHITIN SYNTHASE 7"/>
    <property type="match status" value="1"/>
</dbReference>
<dbReference type="GO" id="GO:0006031">
    <property type="term" value="P:chitin biosynthetic process"/>
    <property type="evidence" value="ECO:0007669"/>
    <property type="project" value="TreeGrafter"/>
</dbReference>
<dbReference type="STRING" id="578462.A0A0L0SII5"/>
<dbReference type="InterPro" id="IPR029044">
    <property type="entry name" value="Nucleotide-diphossugar_trans"/>
</dbReference>
<evidence type="ECO:0000313" key="8">
    <source>
        <dbReference type="EMBL" id="KNE62318.1"/>
    </source>
</evidence>
<feature type="transmembrane region" description="Helical" evidence="7">
    <location>
        <begin position="612"/>
        <end position="633"/>
    </location>
</feature>
<dbReference type="SUPFAM" id="SSF53448">
    <property type="entry name" value="Nucleotide-diphospho-sugar transferases"/>
    <property type="match status" value="1"/>
</dbReference>
<feature type="transmembrane region" description="Helical" evidence="7">
    <location>
        <begin position="639"/>
        <end position="660"/>
    </location>
</feature>
<dbReference type="GO" id="GO:0004100">
    <property type="term" value="F:chitin synthase activity"/>
    <property type="evidence" value="ECO:0007669"/>
    <property type="project" value="UniProtKB-EC"/>
</dbReference>
<keyword evidence="9" id="KW-1185">Reference proteome</keyword>
<evidence type="ECO:0000313" key="9">
    <source>
        <dbReference type="Proteomes" id="UP000054350"/>
    </source>
</evidence>
<evidence type="ECO:0000256" key="6">
    <source>
        <dbReference type="ARBA" id="ARBA00023136"/>
    </source>
</evidence>
<evidence type="ECO:0000256" key="5">
    <source>
        <dbReference type="ARBA" id="ARBA00022989"/>
    </source>
</evidence>
<dbReference type="AlphaFoldDB" id="A0A0L0SII5"/>
<feature type="transmembrane region" description="Helical" evidence="7">
    <location>
        <begin position="667"/>
        <end position="689"/>
    </location>
</feature>
<gene>
    <name evidence="8" type="ORF">AMAG_07548</name>
</gene>
<evidence type="ECO:0000256" key="4">
    <source>
        <dbReference type="ARBA" id="ARBA00022692"/>
    </source>
</evidence>
<evidence type="ECO:0000256" key="3">
    <source>
        <dbReference type="ARBA" id="ARBA00022676"/>
    </source>
</evidence>
<accession>A0A0L0SII5</accession>
<reference evidence="8 9" key="1">
    <citation type="submission" date="2009-11" db="EMBL/GenBank/DDBJ databases">
        <title>Annotation of Allomyces macrogynus ATCC 38327.</title>
        <authorList>
            <consortium name="The Broad Institute Genome Sequencing Platform"/>
            <person name="Russ C."/>
            <person name="Cuomo C."/>
            <person name="Burger G."/>
            <person name="Gray M.W."/>
            <person name="Holland P.W.H."/>
            <person name="King N."/>
            <person name="Lang F.B.F."/>
            <person name="Roger A.J."/>
            <person name="Ruiz-Trillo I."/>
            <person name="Young S.K."/>
            <person name="Zeng Q."/>
            <person name="Gargeya S."/>
            <person name="Fitzgerald M."/>
            <person name="Haas B."/>
            <person name="Abouelleil A."/>
            <person name="Alvarado L."/>
            <person name="Arachchi H.M."/>
            <person name="Berlin A."/>
            <person name="Chapman S.B."/>
            <person name="Gearin G."/>
            <person name="Goldberg J."/>
            <person name="Griggs A."/>
            <person name="Gujja S."/>
            <person name="Hansen M."/>
            <person name="Heiman D."/>
            <person name="Howarth C."/>
            <person name="Larimer J."/>
            <person name="Lui A."/>
            <person name="MacDonald P.J.P."/>
            <person name="McCowen C."/>
            <person name="Montmayeur A."/>
            <person name="Murphy C."/>
            <person name="Neiman D."/>
            <person name="Pearson M."/>
            <person name="Priest M."/>
            <person name="Roberts A."/>
            <person name="Saif S."/>
            <person name="Shea T."/>
            <person name="Sisk P."/>
            <person name="Stolte C."/>
            <person name="Sykes S."/>
            <person name="Wortman J."/>
            <person name="Nusbaum C."/>
            <person name="Birren B."/>
        </authorList>
    </citation>
    <scope>NUCLEOTIDE SEQUENCE [LARGE SCALE GENOMIC DNA]</scope>
    <source>
        <strain evidence="8 9">ATCC 38327</strain>
    </source>
</reference>
<keyword evidence="4 7" id="KW-0812">Transmembrane</keyword>
<keyword evidence="3" id="KW-0808">Transferase</keyword>